<reference evidence="4" key="1">
    <citation type="journal article" date="2019" name="Int. J. Syst. Evol. Microbiol.">
        <title>The Global Catalogue of Microorganisms (GCM) 10K type strain sequencing project: providing services to taxonomists for standard genome sequencing and annotation.</title>
        <authorList>
            <consortium name="The Broad Institute Genomics Platform"/>
            <consortium name="The Broad Institute Genome Sequencing Center for Infectious Disease"/>
            <person name="Wu L."/>
            <person name="Ma J."/>
        </authorList>
    </citation>
    <scope>NUCLEOTIDE SEQUENCE [LARGE SCALE GENOMIC DNA]</scope>
    <source>
        <strain evidence="4">JCM 31921</strain>
    </source>
</reference>
<evidence type="ECO:0000313" key="4">
    <source>
        <dbReference type="Proteomes" id="UP001501410"/>
    </source>
</evidence>
<evidence type="ECO:0000256" key="1">
    <source>
        <dbReference type="SAM" id="SignalP"/>
    </source>
</evidence>
<dbReference type="NCBIfam" id="TIGR04183">
    <property type="entry name" value="Por_Secre_tail"/>
    <property type="match status" value="1"/>
</dbReference>
<keyword evidence="1" id="KW-0732">Signal</keyword>
<feature type="chain" id="PRO_5045589531" description="Secretion system C-terminal sorting domain-containing protein" evidence="1">
    <location>
        <begin position="20"/>
        <end position="188"/>
    </location>
</feature>
<dbReference type="EMBL" id="BAABEZ010000001">
    <property type="protein sequence ID" value="GAA4448711.1"/>
    <property type="molecule type" value="Genomic_DNA"/>
</dbReference>
<evidence type="ECO:0000313" key="3">
    <source>
        <dbReference type="EMBL" id="GAA4448711.1"/>
    </source>
</evidence>
<dbReference type="Pfam" id="PF13573">
    <property type="entry name" value="SprB"/>
    <property type="match status" value="1"/>
</dbReference>
<dbReference type="Gene3D" id="2.60.40.10">
    <property type="entry name" value="Immunoglobulins"/>
    <property type="match status" value="1"/>
</dbReference>
<dbReference type="InterPro" id="IPR013783">
    <property type="entry name" value="Ig-like_fold"/>
</dbReference>
<accession>A0ABP8MDU8</accession>
<gene>
    <name evidence="3" type="ORF">GCM10023092_01700</name>
</gene>
<dbReference type="InterPro" id="IPR026444">
    <property type="entry name" value="Secre_tail"/>
</dbReference>
<name>A0ABP8MDU8_9BACT</name>
<proteinExistence type="predicted"/>
<dbReference type="InterPro" id="IPR025667">
    <property type="entry name" value="SprB_repeat"/>
</dbReference>
<protein>
    <recommendedName>
        <fullName evidence="2">Secretion system C-terminal sorting domain-containing protein</fullName>
    </recommendedName>
</protein>
<feature type="domain" description="Secretion system C-terminal sorting" evidence="2">
    <location>
        <begin position="110"/>
        <end position="177"/>
    </location>
</feature>
<dbReference type="Pfam" id="PF18962">
    <property type="entry name" value="Por_Secre_tail"/>
    <property type="match status" value="1"/>
</dbReference>
<evidence type="ECO:0000259" key="2">
    <source>
        <dbReference type="Pfam" id="PF18962"/>
    </source>
</evidence>
<keyword evidence="4" id="KW-1185">Reference proteome</keyword>
<dbReference type="RefSeq" id="WP_344821709.1">
    <property type="nucleotide sequence ID" value="NZ_BAABEZ010000001.1"/>
</dbReference>
<sequence length="188" mass="19814">MNNILFLFALLIAASSASGANLTATVSPAGAGKKNGKIILLVTGGNAPYTFSWTGPAGYSAGWQNPDSLGAGTYCVMVTDRFCGSAELCVTVDERPNSIRETAAPVAVTVYPNPFSDRIHIRLAGTPSGSVQLLLMDAAGRAIAKEQFSGANEFDWTMRGNLPAGMYFLVVQQADGHKMHVPLMRSGE</sequence>
<comment type="caution">
    <text evidence="3">The sequence shown here is derived from an EMBL/GenBank/DDBJ whole genome shotgun (WGS) entry which is preliminary data.</text>
</comment>
<dbReference type="Proteomes" id="UP001501410">
    <property type="component" value="Unassembled WGS sequence"/>
</dbReference>
<feature type="signal peptide" evidence="1">
    <location>
        <begin position="1"/>
        <end position="19"/>
    </location>
</feature>
<organism evidence="3 4">
    <name type="scientific">Rurimicrobium arvi</name>
    <dbReference type="NCBI Taxonomy" id="2049916"/>
    <lineage>
        <taxon>Bacteria</taxon>
        <taxon>Pseudomonadati</taxon>
        <taxon>Bacteroidota</taxon>
        <taxon>Chitinophagia</taxon>
        <taxon>Chitinophagales</taxon>
        <taxon>Chitinophagaceae</taxon>
        <taxon>Rurimicrobium</taxon>
    </lineage>
</organism>